<evidence type="ECO:0000256" key="4">
    <source>
        <dbReference type="ARBA" id="ARBA00022692"/>
    </source>
</evidence>
<feature type="transmembrane region" description="Helical" evidence="7">
    <location>
        <begin position="27"/>
        <end position="53"/>
    </location>
</feature>
<dbReference type="EMBL" id="JAGIOF010000001">
    <property type="protein sequence ID" value="MBP2387722.1"/>
    <property type="molecule type" value="Genomic_DNA"/>
</dbReference>
<keyword evidence="5 7" id="KW-1133">Transmembrane helix</keyword>
<keyword evidence="3" id="KW-1003">Cell membrane</keyword>
<keyword evidence="2" id="KW-0813">Transport</keyword>
<comment type="subcellular location">
    <subcellularLocation>
        <location evidence="1">Cell membrane</location>
        <topology evidence="1">Multi-pass membrane protein</topology>
    </subcellularLocation>
</comment>
<evidence type="ECO:0000313" key="10">
    <source>
        <dbReference type="Proteomes" id="UP001296993"/>
    </source>
</evidence>
<dbReference type="PANTHER" id="PTHR43045">
    <property type="entry name" value="SHIKIMATE TRANSPORTER"/>
    <property type="match status" value="1"/>
</dbReference>
<feature type="transmembrane region" description="Helical" evidence="7">
    <location>
        <begin position="344"/>
        <end position="373"/>
    </location>
</feature>
<feature type="transmembrane region" description="Helical" evidence="7">
    <location>
        <begin position="124"/>
        <end position="144"/>
    </location>
</feature>
<feature type="transmembrane region" description="Helical" evidence="7">
    <location>
        <begin position="319"/>
        <end position="338"/>
    </location>
</feature>
<keyword evidence="10" id="KW-1185">Reference proteome</keyword>
<dbReference type="RefSeq" id="WP_210000167.1">
    <property type="nucleotide sequence ID" value="NZ_BAAAJY010000001.1"/>
</dbReference>
<evidence type="ECO:0000313" key="9">
    <source>
        <dbReference type="EMBL" id="MBP2387722.1"/>
    </source>
</evidence>
<dbReference type="PROSITE" id="PS50850">
    <property type="entry name" value="MFS"/>
    <property type="match status" value="1"/>
</dbReference>
<feature type="transmembrane region" description="Helical" evidence="7">
    <location>
        <begin position="100"/>
        <end position="118"/>
    </location>
</feature>
<feature type="transmembrane region" description="Helical" evidence="7">
    <location>
        <begin position="65"/>
        <end position="88"/>
    </location>
</feature>
<dbReference type="InterPro" id="IPR005829">
    <property type="entry name" value="Sugar_transporter_CS"/>
</dbReference>
<evidence type="ECO:0000256" key="2">
    <source>
        <dbReference type="ARBA" id="ARBA00022448"/>
    </source>
</evidence>
<evidence type="ECO:0000259" key="8">
    <source>
        <dbReference type="PROSITE" id="PS50850"/>
    </source>
</evidence>
<feature type="transmembrane region" description="Helical" evidence="7">
    <location>
        <begin position="288"/>
        <end position="307"/>
    </location>
</feature>
<protein>
    <submittedName>
        <fullName evidence="9">MFS family permease</fullName>
    </submittedName>
</protein>
<feature type="domain" description="Major facilitator superfamily (MFS) profile" evidence="8">
    <location>
        <begin position="27"/>
        <end position="434"/>
    </location>
</feature>
<proteinExistence type="predicted"/>
<evidence type="ECO:0000256" key="3">
    <source>
        <dbReference type="ARBA" id="ARBA00022475"/>
    </source>
</evidence>
<sequence length="446" mass="47319">MTHSPAIDKATEKLDIPSLNSPQMRRILASSFIGSAIEFYDFILYATAASLVFNKVFFVNLEPSVAIFASFATLAVGYLARPLGGIVFGHFGDKLGRKGVLITSMVMMGVASTIIGLLPPTAQVGMIAPIALIFLRIVQGLAVGGEWGGAMLMALEHAPKERRGFAASFANMGGPAGAVMATLAVSAVSTLPNDQFLAWGWRIPFIASLGLVAIGLVIRLKVSESPLFLALENKAEEKKIPLMQVLTKYPKSVLMGTLVGMSSYTVQGIMTVWAISYVVEAGGMDRTSVLNIKAVGAALTVVFVWIAARYSDRIGRRPVMMVGILAGAVLALPIMWMLQMGEIWLFAIALFLANGLIQGVIFGPFGAFTAELFPTRIRYTGASLVYQLSSTLGAGFTPMIVTGLVLLGGGSLWLAGAGWAVVFVIAALAMRSVKEGKDADLSAEKM</sequence>
<evidence type="ECO:0000256" key="1">
    <source>
        <dbReference type="ARBA" id="ARBA00004651"/>
    </source>
</evidence>
<accession>A0ABS4XH00</accession>
<dbReference type="InterPro" id="IPR020846">
    <property type="entry name" value="MFS_dom"/>
</dbReference>
<feature type="transmembrane region" description="Helical" evidence="7">
    <location>
        <begin position="199"/>
        <end position="218"/>
    </location>
</feature>
<feature type="transmembrane region" description="Helical" evidence="7">
    <location>
        <begin position="165"/>
        <end position="187"/>
    </location>
</feature>
<gene>
    <name evidence="9" type="ORF">JOF47_003233</name>
</gene>
<dbReference type="InterPro" id="IPR036259">
    <property type="entry name" value="MFS_trans_sf"/>
</dbReference>
<dbReference type="PROSITE" id="PS00216">
    <property type="entry name" value="SUGAR_TRANSPORT_1"/>
    <property type="match status" value="1"/>
</dbReference>
<dbReference type="Pfam" id="PF07690">
    <property type="entry name" value="MFS_1"/>
    <property type="match status" value="1"/>
</dbReference>
<keyword evidence="4 7" id="KW-0812">Transmembrane</keyword>
<feature type="transmembrane region" description="Helical" evidence="7">
    <location>
        <begin position="253"/>
        <end position="276"/>
    </location>
</feature>
<evidence type="ECO:0000256" key="7">
    <source>
        <dbReference type="SAM" id="Phobius"/>
    </source>
</evidence>
<dbReference type="Gene3D" id="1.20.1250.20">
    <property type="entry name" value="MFS general substrate transporter like domains"/>
    <property type="match status" value="2"/>
</dbReference>
<dbReference type="PANTHER" id="PTHR43045:SF1">
    <property type="entry name" value="SHIKIMATE TRANSPORTER"/>
    <property type="match status" value="1"/>
</dbReference>
<feature type="transmembrane region" description="Helical" evidence="7">
    <location>
        <begin position="385"/>
        <end position="406"/>
    </location>
</feature>
<feature type="transmembrane region" description="Helical" evidence="7">
    <location>
        <begin position="412"/>
        <end position="430"/>
    </location>
</feature>
<name>A0ABS4XH00_9MICC</name>
<dbReference type="CDD" id="cd17369">
    <property type="entry name" value="MFS_ShiA_like"/>
    <property type="match status" value="1"/>
</dbReference>
<comment type="caution">
    <text evidence="9">The sequence shown here is derived from an EMBL/GenBank/DDBJ whole genome shotgun (WGS) entry which is preliminary data.</text>
</comment>
<evidence type="ECO:0000256" key="6">
    <source>
        <dbReference type="ARBA" id="ARBA00023136"/>
    </source>
</evidence>
<reference evidence="9 10" key="1">
    <citation type="submission" date="2021-03" db="EMBL/GenBank/DDBJ databases">
        <title>Sequencing the genomes of 1000 actinobacteria strains.</title>
        <authorList>
            <person name="Klenk H.-P."/>
        </authorList>
    </citation>
    <scope>NUCLEOTIDE SEQUENCE [LARGE SCALE GENOMIC DNA]</scope>
    <source>
        <strain evidence="9 10">DSM 15797</strain>
    </source>
</reference>
<organism evidence="9 10">
    <name type="scientific">Paeniglutamicibacter kerguelensis</name>
    <dbReference type="NCBI Taxonomy" id="254788"/>
    <lineage>
        <taxon>Bacteria</taxon>
        <taxon>Bacillati</taxon>
        <taxon>Actinomycetota</taxon>
        <taxon>Actinomycetes</taxon>
        <taxon>Micrococcales</taxon>
        <taxon>Micrococcaceae</taxon>
        <taxon>Paeniglutamicibacter</taxon>
    </lineage>
</organism>
<dbReference type="SUPFAM" id="SSF103473">
    <property type="entry name" value="MFS general substrate transporter"/>
    <property type="match status" value="1"/>
</dbReference>
<dbReference type="Proteomes" id="UP001296993">
    <property type="component" value="Unassembled WGS sequence"/>
</dbReference>
<dbReference type="InterPro" id="IPR011701">
    <property type="entry name" value="MFS"/>
</dbReference>
<evidence type="ECO:0000256" key="5">
    <source>
        <dbReference type="ARBA" id="ARBA00022989"/>
    </source>
</evidence>
<keyword evidence="6 7" id="KW-0472">Membrane</keyword>